<dbReference type="Proteomes" id="UP000077266">
    <property type="component" value="Unassembled WGS sequence"/>
</dbReference>
<evidence type="ECO:0000313" key="3">
    <source>
        <dbReference type="Proteomes" id="UP000077266"/>
    </source>
</evidence>
<keyword evidence="3" id="KW-1185">Reference proteome</keyword>
<accession>A0A165QB16</accession>
<protein>
    <submittedName>
        <fullName evidence="2">Uncharacterized protein</fullName>
    </submittedName>
</protein>
<proteinExistence type="predicted"/>
<feature type="signal peptide" evidence="1">
    <location>
        <begin position="1"/>
        <end position="19"/>
    </location>
</feature>
<evidence type="ECO:0000256" key="1">
    <source>
        <dbReference type="SAM" id="SignalP"/>
    </source>
</evidence>
<evidence type="ECO:0000313" key="2">
    <source>
        <dbReference type="EMBL" id="KZW03347.1"/>
    </source>
</evidence>
<name>A0A165QB16_EXIGL</name>
<gene>
    <name evidence="2" type="ORF">EXIGLDRAFT_725791</name>
</gene>
<dbReference type="InParanoid" id="A0A165QB16"/>
<dbReference type="AlphaFoldDB" id="A0A165QB16"/>
<dbReference type="OrthoDB" id="10473362at2759"/>
<reference evidence="2 3" key="1">
    <citation type="journal article" date="2016" name="Mol. Biol. Evol.">
        <title>Comparative Genomics of Early-Diverging Mushroom-Forming Fungi Provides Insights into the Origins of Lignocellulose Decay Capabilities.</title>
        <authorList>
            <person name="Nagy L.G."/>
            <person name="Riley R."/>
            <person name="Tritt A."/>
            <person name="Adam C."/>
            <person name="Daum C."/>
            <person name="Floudas D."/>
            <person name="Sun H."/>
            <person name="Yadav J.S."/>
            <person name="Pangilinan J."/>
            <person name="Larsson K.H."/>
            <person name="Matsuura K."/>
            <person name="Barry K."/>
            <person name="Labutti K."/>
            <person name="Kuo R."/>
            <person name="Ohm R.A."/>
            <person name="Bhattacharya S.S."/>
            <person name="Shirouzu T."/>
            <person name="Yoshinaga Y."/>
            <person name="Martin F.M."/>
            <person name="Grigoriev I.V."/>
            <person name="Hibbett D.S."/>
        </authorList>
    </citation>
    <scope>NUCLEOTIDE SEQUENCE [LARGE SCALE GENOMIC DNA]</scope>
    <source>
        <strain evidence="2 3">HHB12029</strain>
    </source>
</reference>
<keyword evidence="1" id="KW-0732">Signal</keyword>
<organism evidence="2 3">
    <name type="scientific">Exidia glandulosa HHB12029</name>
    <dbReference type="NCBI Taxonomy" id="1314781"/>
    <lineage>
        <taxon>Eukaryota</taxon>
        <taxon>Fungi</taxon>
        <taxon>Dikarya</taxon>
        <taxon>Basidiomycota</taxon>
        <taxon>Agaricomycotina</taxon>
        <taxon>Agaricomycetes</taxon>
        <taxon>Auriculariales</taxon>
        <taxon>Exidiaceae</taxon>
        <taxon>Exidia</taxon>
    </lineage>
</organism>
<sequence length="95" mass="9931">MRVAFFSLALVSALLGVSASPAPATTLHIGGPGPAKPCPQWCIECESGNYICGCEMEVARCPIKQTGPVCIEICITCKDGAQFCGCDAENHKCLP</sequence>
<feature type="non-terminal residue" evidence="2">
    <location>
        <position position="95"/>
    </location>
</feature>
<dbReference type="EMBL" id="KV425884">
    <property type="protein sequence ID" value="KZW03347.1"/>
    <property type="molecule type" value="Genomic_DNA"/>
</dbReference>
<feature type="chain" id="PRO_5007864746" evidence="1">
    <location>
        <begin position="20"/>
        <end position="95"/>
    </location>
</feature>